<reference evidence="3" key="1">
    <citation type="submission" date="2024-07" db="EMBL/GenBank/DDBJ databases">
        <title>Complete genome sequence of Verrucomicrobiaceae bacterium NT6N.</title>
        <authorList>
            <person name="Huang C."/>
            <person name="Takami H."/>
            <person name="Hamasaki K."/>
        </authorList>
    </citation>
    <scope>NUCLEOTIDE SEQUENCE</scope>
    <source>
        <strain evidence="3">NT6N</strain>
    </source>
</reference>
<proteinExistence type="inferred from homology"/>
<dbReference type="GO" id="GO:0005737">
    <property type="term" value="C:cytoplasm"/>
    <property type="evidence" value="ECO:0007669"/>
    <property type="project" value="TreeGrafter"/>
</dbReference>
<dbReference type="Pfam" id="PF12850">
    <property type="entry name" value="Metallophos_2"/>
    <property type="match status" value="1"/>
</dbReference>
<dbReference type="Gene3D" id="3.60.21.10">
    <property type="match status" value="1"/>
</dbReference>
<gene>
    <name evidence="3" type="ORF">NT6N_29310</name>
</gene>
<dbReference type="InterPro" id="IPR024654">
    <property type="entry name" value="Calcineurin-like_PHP_lpxH"/>
</dbReference>
<dbReference type="CDD" id="cd00838">
    <property type="entry name" value="MPP_superfamily"/>
    <property type="match status" value="1"/>
</dbReference>
<dbReference type="PANTHER" id="PTHR42850:SF2">
    <property type="entry name" value="BLL5683 PROTEIN"/>
    <property type="match status" value="1"/>
</dbReference>
<dbReference type="AlphaFoldDB" id="A0AAT9FPR6"/>
<sequence>MKYGVISDIHANLEALTSVLEDARASGVKRFICLGDIVGYNANPAACVDIIRGLNCAVVKGNHDAYASGDEIPEGVNGRARASLEWTREHLRPAQQEWLKNLPMQRRVGAMEIVHASMYEPENWHYVVNGIEAILHFHFQKTKICFFGHIHQQIFFSTEERRTNRDFDKILLHGDHQFFVNVGSVGQPRSDDKRAEYVIYDTAEQSIEARKVEYDIDEACRKIREAGLPEHNALRLQKPDEEIHKAMQEQISAECELAS</sequence>
<dbReference type="KEGG" id="osu:NT6N_29310"/>
<evidence type="ECO:0000313" key="3">
    <source>
        <dbReference type="EMBL" id="BDS07891.1"/>
    </source>
</evidence>
<evidence type="ECO:0000259" key="2">
    <source>
        <dbReference type="Pfam" id="PF12850"/>
    </source>
</evidence>
<organism evidence="3">
    <name type="scientific">Oceaniferula spumae</name>
    <dbReference type="NCBI Taxonomy" id="2979115"/>
    <lineage>
        <taxon>Bacteria</taxon>
        <taxon>Pseudomonadati</taxon>
        <taxon>Verrucomicrobiota</taxon>
        <taxon>Verrucomicrobiia</taxon>
        <taxon>Verrucomicrobiales</taxon>
        <taxon>Verrucomicrobiaceae</taxon>
        <taxon>Oceaniferula</taxon>
    </lineage>
</organism>
<dbReference type="SUPFAM" id="SSF56300">
    <property type="entry name" value="Metallo-dependent phosphatases"/>
    <property type="match status" value="1"/>
</dbReference>
<accession>A0AAT9FPR6</accession>
<name>A0AAT9FPR6_9BACT</name>
<dbReference type="EMBL" id="AP026866">
    <property type="protein sequence ID" value="BDS07891.1"/>
    <property type="molecule type" value="Genomic_DNA"/>
</dbReference>
<dbReference type="InterPro" id="IPR050126">
    <property type="entry name" value="Ap4A_hydrolase"/>
</dbReference>
<comment type="similarity">
    <text evidence="1">Belongs to the metallophosphoesterase superfamily. YfcE family.</text>
</comment>
<feature type="domain" description="Calcineurin-like phosphoesterase" evidence="2">
    <location>
        <begin position="1"/>
        <end position="204"/>
    </location>
</feature>
<protein>
    <submittedName>
        <fullName evidence="3">Metallophosphatase family protein</fullName>
    </submittedName>
</protein>
<dbReference type="InterPro" id="IPR029052">
    <property type="entry name" value="Metallo-depent_PP-like"/>
</dbReference>
<dbReference type="InterPro" id="IPR011152">
    <property type="entry name" value="Pesterase_MJ0912"/>
</dbReference>
<evidence type="ECO:0000256" key="1">
    <source>
        <dbReference type="ARBA" id="ARBA00008950"/>
    </source>
</evidence>
<dbReference type="GO" id="GO:0016791">
    <property type="term" value="F:phosphatase activity"/>
    <property type="evidence" value="ECO:0007669"/>
    <property type="project" value="TreeGrafter"/>
</dbReference>
<dbReference type="PIRSF" id="PIRSF000883">
    <property type="entry name" value="Pesterase_MJ0912"/>
    <property type="match status" value="1"/>
</dbReference>
<dbReference type="PANTHER" id="PTHR42850">
    <property type="entry name" value="METALLOPHOSPHOESTERASE"/>
    <property type="match status" value="1"/>
</dbReference>